<keyword evidence="1" id="KW-0812">Transmembrane</keyword>
<dbReference type="AlphaFoldDB" id="A0A1E7YQN3"/>
<feature type="transmembrane region" description="Helical" evidence="1">
    <location>
        <begin position="33"/>
        <end position="49"/>
    </location>
</feature>
<evidence type="ECO:0000313" key="3">
    <source>
        <dbReference type="Proteomes" id="UP000175616"/>
    </source>
</evidence>
<dbReference type="Proteomes" id="UP000175616">
    <property type="component" value="Unassembled WGS sequence"/>
</dbReference>
<evidence type="ECO:0000256" key="1">
    <source>
        <dbReference type="SAM" id="Phobius"/>
    </source>
</evidence>
<gene>
    <name evidence="2" type="ORF">BAE27_02080</name>
</gene>
<dbReference type="RefSeq" id="WP_070114727.1">
    <property type="nucleotide sequence ID" value="NZ_LZYE01000035.1"/>
</dbReference>
<proteinExistence type="predicted"/>
<reference evidence="2 3" key="1">
    <citation type="submission" date="2016-06" db="EMBL/GenBank/DDBJ databases">
        <title>Gene turnover analysis identifies the evolutionary adaptation of the extremophile Acidithiobacillus caldus.</title>
        <authorList>
            <person name="Zhang X."/>
        </authorList>
    </citation>
    <scope>NUCLEOTIDE SEQUENCE [LARGE SCALE GENOMIC DNA]</scope>
    <source>
        <strain evidence="2 3">DX</strain>
    </source>
</reference>
<organism evidence="2 3">
    <name type="scientific">Acidithiobacillus caldus</name>
    <dbReference type="NCBI Taxonomy" id="33059"/>
    <lineage>
        <taxon>Bacteria</taxon>
        <taxon>Pseudomonadati</taxon>
        <taxon>Pseudomonadota</taxon>
        <taxon>Acidithiobacillia</taxon>
        <taxon>Acidithiobacillales</taxon>
        <taxon>Acidithiobacillaceae</taxon>
        <taxon>Acidithiobacillus</taxon>
    </lineage>
</organism>
<protein>
    <submittedName>
        <fullName evidence="2">Uncharacterized protein</fullName>
    </submittedName>
</protein>
<comment type="caution">
    <text evidence="2">The sequence shown here is derived from an EMBL/GenBank/DDBJ whole genome shotgun (WGS) entry which is preliminary data.</text>
</comment>
<keyword evidence="1" id="KW-0472">Membrane</keyword>
<accession>A0A1E7YQN3</accession>
<name>A0A1E7YQN3_9PROT</name>
<dbReference type="EMBL" id="LZYE01000035">
    <property type="protein sequence ID" value="OFC38468.1"/>
    <property type="molecule type" value="Genomic_DNA"/>
</dbReference>
<keyword evidence="1" id="KW-1133">Transmembrane helix</keyword>
<sequence length="86" mass="9883">MSFNTKLFLFWLAGVVIGPVVRAALPVAGLWIYAVWVGGPVIFWFLRWLDSQPAISTRYTHWDIENAREEGRQQGYNNGYHNGRNS</sequence>
<evidence type="ECO:0000313" key="2">
    <source>
        <dbReference type="EMBL" id="OFC38468.1"/>
    </source>
</evidence>